<keyword evidence="5 11" id="KW-0645">Protease</keyword>
<name>A0AAN7U465_9MYCE</name>
<keyword evidence="6 11" id="KW-0378">Hydrolase</keyword>
<evidence type="ECO:0000256" key="9">
    <source>
        <dbReference type="ARBA" id="ARBA00023006"/>
    </source>
</evidence>
<evidence type="ECO:0000313" key="15">
    <source>
        <dbReference type="Proteomes" id="UP001344447"/>
    </source>
</evidence>
<keyword evidence="8 11" id="KW-0653">Protein transport</keyword>
<feature type="domain" description="Peptidase C54 catalytic" evidence="13">
    <location>
        <begin position="149"/>
        <end position="490"/>
    </location>
</feature>
<comment type="similarity">
    <text evidence="2 11">Belongs to the peptidase C54 family.</text>
</comment>
<dbReference type="GO" id="GO:0000423">
    <property type="term" value="P:mitophagy"/>
    <property type="evidence" value="ECO:0007669"/>
    <property type="project" value="TreeGrafter"/>
</dbReference>
<evidence type="ECO:0000256" key="8">
    <source>
        <dbReference type="ARBA" id="ARBA00022927"/>
    </source>
</evidence>
<evidence type="ECO:0000256" key="3">
    <source>
        <dbReference type="ARBA" id="ARBA00022448"/>
    </source>
</evidence>
<evidence type="ECO:0000256" key="11">
    <source>
        <dbReference type="RuleBase" id="RU363115"/>
    </source>
</evidence>
<feature type="compositionally biased region" description="Basic and acidic residues" evidence="12">
    <location>
        <begin position="336"/>
        <end position="354"/>
    </location>
</feature>
<dbReference type="AlphaFoldDB" id="A0AAN7U465"/>
<evidence type="ECO:0000256" key="4">
    <source>
        <dbReference type="ARBA" id="ARBA00022490"/>
    </source>
</evidence>
<proteinExistence type="inferred from homology"/>
<feature type="compositionally biased region" description="Basic and acidic residues" evidence="12">
    <location>
        <begin position="305"/>
        <end position="329"/>
    </location>
</feature>
<reference evidence="14 15" key="1">
    <citation type="submission" date="2023-11" db="EMBL/GenBank/DDBJ databases">
        <title>Dfirmibasis_genome.</title>
        <authorList>
            <person name="Edelbroek B."/>
            <person name="Kjellin J."/>
            <person name="Jerlstrom-Hultqvist J."/>
            <person name="Soderbom F."/>
        </authorList>
    </citation>
    <scope>NUCLEOTIDE SEQUENCE [LARGE SCALE GENOMIC DNA]</scope>
    <source>
        <strain evidence="14 15">TNS-C-14</strain>
    </source>
</reference>
<dbReference type="PANTHER" id="PTHR22624:SF49">
    <property type="entry name" value="CYSTEINE PROTEASE"/>
    <property type="match status" value="1"/>
</dbReference>
<dbReference type="EMBL" id="JAVFKY010000002">
    <property type="protein sequence ID" value="KAK5581395.1"/>
    <property type="molecule type" value="Genomic_DNA"/>
</dbReference>
<feature type="compositionally biased region" description="Acidic residues" evidence="12">
    <location>
        <begin position="362"/>
        <end position="371"/>
    </location>
</feature>
<dbReference type="SUPFAM" id="SSF54001">
    <property type="entry name" value="Cysteine proteinases"/>
    <property type="match status" value="1"/>
</dbReference>
<dbReference type="InterPro" id="IPR005078">
    <property type="entry name" value="Peptidase_C54"/>
</dbReference>
<dbReference type="GO" id="GO:0016485">
    <property type="term" value="P:protein processing"/>
    <property type="evidence" value="ECO:0007669"/>
    <property type="project" value="TreeGrafter"/>
</dbReference>
<dbReference type="GO" id="GO:0034727">
    <property type="term" value="P:piecemeal microautophagy of the nucleus"/>
    <property type="evidence" value="ECO:0007669"/>
    <property type="project" value="TreeGrafter"/>
</dbReference>
<dbReference type="EC" id="3.4.22.-" evidence="11"/>
<dbReference type="GO" id="GO:0005737">
    <property type="term" value="C:cytoplasm"/>
    <property type="evidence" value="ECO:0007669"/>
    <property type="project" value="UniProtKB-SubCell"/>
</dbReference>
<evidence type="ECO:0000256" key="6">
    <source>
        <dbReference type="ARBA" id="ARBA00022801"/>
    </source>
</evidence>
<dbReference type="Proteomes" id="UP001344447">
    <property type="component" value="Unassembled WGS sequence"/>
</dbReference>
<evidence type="ECO:0000259" key="13">
    <source>
        <dbReference type="Pfam" id="PF03416"/>
    </source>
</evidence>
<evidence type="ECO:0000256" key="1">
    <source>
        <dbReference type="ARBA" id="ARBA00004496"/>
    </source>
</evidence>
<evidence type="ECO:0000256" key="12">
    <source>
        <dbReference type="SAM" id="MobiDB-lite"/>
    </source>
</evidence>
<feature type="region of interest" description="Disordered" evidence="12">
    <location>
        <begin position="83"/>
        <end position="138"/>
    </location>
</feature>
<dbReference type="GO" id="GO:0019786">
    <property type="term" value="F:protein-phosphatidylethanolamide deconjugating activity"/>
    <property type="evidence" value="ECO:0007669"/>
    <property type="project" value="InterPro"/>
</dbReference>
<evidence type="ECO:0000256" key="10">
    <source>
        <dbReference type="ARBA" id="ARBA00029362"/>
    </source>
</evidence>
<dbReference type="Pfam" id="PF03416">
    <property type="entry name" value="Peptidase_C54"/>
    <property type="match status" value="1"/>
</dbReference>
<comment type="caution">
    <text evidence="14">The sequence shown here is derived from an EMBL/GenBank/DDBJ whole genome shotgun (WGS) entry which is preliminary data.</text>
</comment>
<organism evidence="14 15">
    <name type="scientific">Dictyostelium firmibasis</name>
    <dbReference type="NCBI Taxonomy" id="79012"/>
    <lineage>
        <taxon>Eukaryota</taxon>
        <taxon>Amoebozoa</taxon>
        <taxon>Evosea</taxon>
        <taxon>Eumycetozoa</taxon>
        <taxon>Dictyostelia</taxon>
        <taxon>Dictyosteliales</taxon>
        <taxon>Dictyosteliaceae</taxon>
        <taxon>Dictyostelium</taxon>
    </lineage>
</organism>
<protein>
    <recommendedName>
        <fullName evidence="11">Cysteine protease</fullName>
        <ecNumber evidence="11">3.4.22.-</ecNumber>
    </recommendedName>
</protein>
<keyword evidence="4 11" id="KW-0963">Cytoplasm</keyword>
<keyword evidence="9 11" id="KW-0072">Autophagy</keyword>
<dbReference type="GO" id="GO:0015031">
    <property type="term" value="P:protein transport"/>
    <property type="evidence" value="ECO:0007669"/>
    <property type="project" value="UniProtKB-KW"/>
</dbReference>
<feature type="region of interest" description="Disordered" evidence="12">
    <location>
        <begin position="298"/>
        <end position="371"/>
    </location>
</feature>
<dbReference type="GO" id="GO:0000045">
    <property type="term" value="P:autophagosome assembly"/>
    <property type="evidence" value="ECO:0007669"/>
    <property type="project" value="TreeGrafter"/>
</dbReference>
<evidence type="ECO:0000256" key="2">
    <source>
        <dbReference type="ARBA" id="ARBA00010958"/>
    </source>
</evidence>
<dbReference type="PANTHER" id="PTHR22624">
    <property type="entry name" value="CYSTEINE PROTEASE ATG4"/>
    <property type="match status" value="1"/>
</dbReference>
<comment type="subcellular location">
    <subcellularLocation>
        <location evidence="1 11">Cytoplasm</location>
    </subcellularLocation>
</comment>
<keyword evidence="15" id="KW-1185">Reference proteome</keyword>
<evidence type="ECO:0000256" key="5">
    <source>
        <dbReference type="ARBA" id="ARBA00022670"/>
    </source>
</evidence>
<keyword evidence="7" id="KW-0788">Thiol protease</keyword>
<evidence type="ECO:0000256" key="7">
    <source>
        <dbReference type="ARBA" id="ARBA00022807"/>
    </source>
</evidence>
<sequence>MMNCLYLIRGAGNTLSQPQFSNSPIWMFDNEYRPSLAENLLKLNQLITTINNINSNIGENSNNIQPSIANTTATTNTAAATTTISPVTADTQENETNDVSNDNVNNNNNNSSNNINNSNNYENNNIDPSPITPTINTSQENNQNQLFIKEFLNDFTTRVLWFTYRQGFPCIDNTMYDNDCGWGCMLRSGQMLLSNVLLHNVLGNDWKGSSSTTHTDVYNNIISMFLDKPSAPFSIHNIAMEGQNLGKNIGEWFAPSIISQAIKILVSRNYEQCKISVFISEDGSLYIDQLLNISSKKKKISSAEQQKESDNDDDNKKHNEGMENIKKNIDNNNNNKMDDSNVVNEKEAKHKGNDEINQENNNNDDNEDYDNNDETWEPLLILIPMRLGLDGLNSIYHSSLLEIFKFPQNLGVVGGKPRASLYFIAAQDDNLFYLDPHTVQNHIEVENGSKFPLNTFFCSTTKRTHVSEVDPSLVVAFFCKTKDDFNDFVERSKKMTSQMENPIFSIFDNEPDYDSSRDCEYEEIDETGGETSDDIDIETDYHMM</sequence>
<accession>A0AAN7U465</accession>
<dbReference type="InterPro" id="IPR046792">
    <property type="entry name" value="Peptidase_C54_cat"/>
</dbReference>
<keyword evidence="3" id="KW-0813">Transport</keyword>
<feature type="compositionally biased region" description="Low complexity" evidence="12">
    <location>
        <begin position="97"/>
        <end position="126"/>
    </location>
</feature>
<comment type="function">
    <text evidence="11">Cysteine protease that plays a key role in autophagy by mediating both proteolytic activation and delipidation of ATG8 family proteins.</text>
</comment>
<dbReference type="InterPro" id="IPR038765">
    <property type="entry name" value="Papain-like_cys_pep_sf"/>
</dbReference>
<dbReference type="GO" id="GO:0004197">
    <property type="term" value="F:cysteine-type endopeptidase activity"/>
    <property type="evidence" value="ECO:0007669"/>
    <property type="project" value="TreeGrafter"/>
</dbReference>
<gene>
    <name evidence="14" type="ORF">RB653_001427</name>
</gene>
<comment type="catalytic activity">
    <reaction evidence="10">
        <text>[protein]-C-terminal L-amino acid-glycyl-phosphatidylethanolamide + H2O = [protein]-C-terminal L-amino acid-glycine + a 1,2-diacyl-sn-glycero-3-phosphoethanolamine</text>
        <dbReference type="Rhea" id="RHEA:67548"/>
        <dbReference type="Rhea" id="RHEA-COMP:17323"/>
        <dbReference type="Rhea" id="RHEA-COMP:17324"/>
        <dbReference type="ChEBI" id="CHEBI:15377"/>
        <dbReference type="ChEBI" id="CHEBI:64612"/>
        <dbReference type="ChEBI" id="CHEBI:172940"/>
        <dbReference type="ChEBI" id="CHEBI:172941"/>
    </reaction>
    <physiologicalReaction direction="left-to-right" evidence="10">
        <dbReference type="Rhea" id="RHEA:67549"/>
    </physiologicalReaction>
</comment>
<dbReference type="GO" id="GO:0035973">
    <property type="term" value="P:aggrephagy"/>
    <property type="evidence" value="ECO:0007669"/>
    <property type="project" value="TreeGrafter"/>
</dbReference>
<evidence type="ECO:0000313" key="14">
    <source>
        <dbReference type="EMBL" id="KAK5581395.1"/>
    </source>
</evidence>